<organism evidence="6">
    <name type="scientific">Talaromyces marneffei PM1</name>
    <dbReference type="NCBI Taxonomy" id="1077442"/>
    <lineage>
        <taxon>Eukaryota</taxon>
        <taxon>Fungi</taxon>
        <taxon>Dikarya</taxon>
        <taxon>Ascomycota</taxon>
        <taxon>Pezizomycotina</taxon>
        <taxon>Eurotiomycetes</taxon>
        <taxon>Eurotiomycetidae</taxon>
        <taxon>Eurotiales</taxon>
        <taxon>Trichocomaceae</taxon>
        <taxon>Talaromyces</taxon>
        <taxon>Talaromyces sect. Talaromyces</taxon>
    </lineage>
</organism>
<dbReference type="Gene3D" id="3.90.1590.10">
    <property type="entry name" value="glutathione-dependent formaldehyde- activating enzyme (gfa)"/>
    <property type="match status" value="1"/>
</dbReference>
<comment type="caution">
    <text evidence="6">The sequence shown here is derived from an EMBL/GenBank/DDBJ whole genome shotgun (WGS) entry which is preliminary data.</text>
</comment>
<reference evidence="6" key="1">
    <citation type="journal article" date="2014" name="PLoS Genet.">
        <title>Signature Gene Expression Reveals Novel Clues to the Molecular Mechanisms of Dimorphic Transition in Penicillium marneffei.</title>
        <authorList>
            <person name="Yang E."/>
            <person name="Wang G."/>
            <person name="Cai J."/>
            <person name="Woo P.C."/>
            <person name="Lau S.K."/>
            <person name="Yuen K.-Y."/>
            <person name="Chow W.-N."/>
            <person name="Lin X."/>
        </authorList>
    </citation>
    <scope>NUCLEOTIDE SEQUENCE [LARGE SCALE GENOMIC DNA]</scope>
    <source>
        <strain evidence="6">PM1</strain>
    </source>
</reference>
<feature type="domain" description="CENP-V/GFA" evidence="5">
    <location>
        <begin position="9"/>
        <end position="133"/>
    </location>
</feature>
<gene>
    <name evidence="6" type="ORF">GQ26_0080020</name>
</gene>
<dbReference type="Pfam" id="PF04828">
    <property type="entry name" value="GFA"/>
    <property type="match status" value="1"/>
</dbReference>
<dbReference type="PANTHER" id="PTHR33337:SF31">
    <property type="entry name" value="DUF636 DOMAIN PROTEIN (AFU_ORTHOLOGUE AFUA_2G12650)"/>
    <property type="match status" value="1"/>
</dbReference>
<evidence type="ECO:0000259" key="5">
    <source>
        <dbReference type="PROSITE" id="PS51891"/>
    </source>
</evidence>
<protein>
    <submittedName>
        <fullName evidence="6">Putative lyase C29B12.13</fullName>
    </submittedName>
</protein>
<dbReference type="AlphaFoldDB" id="A0A093VIC5"/>
<dbReference type="PANTHER" id="PTHR33337">
    <property type="entry name" value="GFA DOMAIN-CONTAINING PROTEIN"/>
    <property type="match status" value="1"/>
</dbReference>
<dbReference type="Gene3D" id="2.170.150.70">
    <property type="match status" value="1"/>
</dbReference>
<dbReference type="GO" id="GO:0046872">
    <property type="term" value="F:metal ion binding"/>
    <property type="evidence" value="ECO:0007669"/>
    <property type="project" value="UniProtKB-KW"/>
</dbReference>
<sequence>MSDPATKTLNAKCFCGAVHFTVDIPTPQLPLAVRFCHCSLCRYVTGAPFIVHTTLPSGVKPRFIAPSSEHNITNYAPAGSECTLGFCSTCGCHINARDPMDSNFYVVSSSIFSEQRADCFHIKLHAFSKSTKDDGFSPMLTRIGDREMRVWNPPDNDARAKIVEAETEVGEDGQERLRAQCHCGGVSFTIKRPSQEVIGDEWLSQFVSPLEENKWRASLDICDDCRLVTGTHVIGWTFIPLQCCEPVIEADLKIGTAKTYVSSVGVLRSFCGTCGATVFYSHEDRQRGDGRQVVDLATGIIRAPEGSMAQNWLTWRSRIAWTESGKRFDKDFIVALEEGMNRWAVDTYGEKQTWQIG</sequence>
<accession>A0A093VIC5</accession>
<evidence type="ECO:0000256" key="2">
    <source>
        <dbReference type="ARBA" id="ARBA00022723"/>
    </source>
</evidence>
<dbReference type="HOGENOM" id="CLU_038839_1_0_1"/>
<dbReference type="PROSITE" id="PS51891">
    <property type="entry name" value="CENP_V_GFA"/>
    <property type="match status" value="1"/>
</dbReference>
<keyword evidence="3" id="KW-0862">Zinc</keyword>
<dbReference type="InterPro" id="IPR006913">
    <property type="entry name" value="CENP-V/GFA"/>
</dbReference>
<dbReference type="SUPFAM" id="SSF51316">
    <property type="entry name" value="Mss4-like"/>
    <property type="match status" value="2"/>
</dbReference>
<evidence type="ECO:0000313" key="6">
    <source>
        <dbReference type="EMBL" id="KFX49754.1"/>
    </source>
</evidence>
<dbReference type="eggNOG" id="ENOG502SH4K">
    <property type="taxonomic scope" value="Eukaryota"/>
</dbReference>
<dbReference type="InterPro" id="IPR011057">
    <property type="entry name" value="Mss4-like_sf"/>
</dbReference>
<keyword evidence="2" id="KW-0479">Metal-binding</keyword>
<evidence type="ECO:0000256" key="4">
    <source>
        <dbReference type="ARBA" id="ARBA00023239"/>
    </source>
</evidence>
<comment type="similarity">
    <text evidence="1">Belongs to the Gfa family.</text>
</comment>
<proteinExistence type="inferred from homology"/>
<name>A0A093VIC5_TALMA</name>
<dbReference type="GO" id="GO:0016846">
    <property type="term" value="F:carbon-sulfur lyase activity"/>
    <property type="evidence" value="ECO:0007669"/>
    <property type="project" value="InterPro"/>
</dbReference>
<evidence type="ECO:0000256" key="1">
    <source>
        <dbReference type="ARBA" id="ARBA00005495"/>
    </source>
</evidence>
<keyword evidence="4 6" id="KW-0456">Lyase</keyword>
<dbReference type="EMBL" id="JPOX01000008">
    <property type="protein sequence ID" value="KFX49754.1"/>
    <property type="molecule type" value="Genomic_DNA"/>
</dbReference>
<evidence type="ECO:0000256" key="3">
    <source>
        <dbReference type="ARBA" id="ARBA00022833"/>
    </source>
</evidence>